<dbReference type="CDD" id="cd09604">
    <property type="entry name" value="M1_APN_like"/>
    <property type="match status" value="1"/>
</dbReference>
<dbReference type="STRING" id="1379910.TH63_14785"/>
<dbReference type="GO" id="GO:0016020">
    <property type="term" value="C:membrane"/>
    <property type="evidence" value="ECO:0007669"/>
    <property type="project" value="TreeGrafter"/>
</dbReference>
<dbReference type="GO" id="GO:0043171">
    <property type="term" value="P:peptide catabolic process"/>
    <property type="evidence" value="ECO:0007669"/>
    <property type="project" value="TreeGrafter"/>
</dbReference>
<dbReference type="Pfam" id="PF01433">
    <property type="entry name" value="Peptidase_M1"/>
    <property type="match status" value="1"/>
</dbReference>
<name>A0A0H4VS63_9BACT</name>
<dbReference type="OrthoDB" id="9814383at2"/>
<evidence type="ECO:0000259" key="3">
    <source>
        <dbReference type="Pfam" id="PF01433"/>
    </source>
</evidence>
<dbReference type="AlphaFoldDB" id="A0A0H4VS63"/>
<organism evidence="4 5">
    <name type="scientific">Rufibacter radiotolerans</name>
    <dbReference type="NCBI Taxonomy" id="1379910"/>
    <lineage>
        <taxon>Bacteria</taxon>
        <taxon>Pseudomonadati</taxon>
        <taxon>Bacteroidota</taxon>
        <taxon>Cytophagia</taxon>
        <taxon>Cytophagales</taxon>
        <taxon>Hymenobacteraceae</taxon>
        <taxon>Rufibacter</taxon>
    </lineage>
</organism>
<dbReference type="SUPFAM" id="SSF55486">
    <property type="entry name" value="Metalloproteases ('zincins'), catalytic domain"/>
    <property type="match status" value="1"/>
</dbReference>
<dbReference type="PANTHER" id="PTHR11533:SF174">
    <property type="entry name" value="PUROMYCIN-SENSITIVE AMINOPEPTIDASE-RELATED"/>
    <property type="match status" value="1"/>
</dbReference>
<keyword evidence="4" id="KW-0031">Aminopeptidase</keyword>
<accession>A0A0H4VS63</accession>
<dbReference type="Gene3D" id="1.10.390.10">
    <property type="entry name" value="Neutral Protease Domain 2"/>
    <property type="match status" value="1"/>
</dbReference>
<feature type="region of interest" description="Disordered" evidence="1">
    <location>
        <begin position="748"/>
        <end position="777"/>
    </location>
</feature>
<protein>
    <submittedName>
        <fullName evidence="4">Aminopeptidase</fullName>
    </submittedName>
</protein>
<reference evidence="4 5" key="1">
    <citation type="submission" date="2015-01" db="EMBL/GenBank/DDBJ databases">
        <title>Rufibacter sp./DG31D/ whole genome sequencing.</title>
        <authorList>
            <person name="Kim M.K."/>
            <person name="Srinivasan S."/>
            <person name="Lee J.-J."/>
        </authorList>
    </citation>
    <scope>NUCLEOTIDE SEQUENCE [LARGE SCALE GENOMIC DNA]</scope>
    <source>
        <strain evidence="4 5">DG31D</strain>
    </source>
</reference>
<dbReference type="InterPro" id="IPR014782">
    <property type="entry name" value="Peptidase_M1_dom"/>
</dbReference>
<proteinExistence type="predicted"/>
<keyword evidence="4" id="KW-0645">Protease</keyword>
<keyword evidence="4" id="KW-0378">Hydrolase</keyword>
<keyword evidence="2" id="KW-0732">Signal</keyword>
<dbReference type="KEGG" id="ruf:TH63_14785"/>
<dbReference type="Proteomes" id="UP000036458">
    <property type="component" value="Chromosome"/>
</dbReference>
<dbReference type="PANTHER" id="PTHR11533">
    <property type="entry name" value="PROTEASE M1 ZINC METALLOPROTEASE"/>
    <property type="match status" value="1"/>
</dbReference>
<feature type="compositionally biased region" description="Low complexity" evidence="1">
    <location>
        <begin position="758"/>
        <end position="777"/>
    </location>
</feature>
<keyword evidence="5" id="KW-1185">Reference proteome</keyword>
<dbReference type="GO" id="GO:0005615">
    <property type="term" value="C:extracellular space"/>
    <property type="evidence" value="ECO:0007669"/>
    <property type="project" value="TreeGrafter"/>
</dbReference>
<evidence type="ECO:0000313" key="4">
    <source>
        <dbReference type="EMBL" id="AKQ46609.1"/>
    </source>
</evidence>
<gene>
    <name evidence="4" type="ORF">TH63_14785</name>
</gene>
<sequence>MKHFLFASGLLLSLAAPALAQENIDKSKFRQLAQELPTPNTYRTASGAPGHEYWQQRADYNIKAELNDDNQSLIGSETITYTNLSPDVLTYLWVQLDQNIFEKNSMTSLTRSTKIPEKPTFGVAEALAEQTFDGGYKIKSVKDANGKALPYIINFTMMRIDLPQPLKPKQSVKFSIDWSNLINDQKKQGGRGGYEFFPEDGNYEYQMAQWFPRMAVYDDVNGWQHKQFLGTGEFALPFGDYKVSLTVPADHVVASTGELQNEDVLTSTQRNRLAQAKKANKPVLIVTPEEALRAAKNKAKGKKTWTFVAKDVRDFAWASSRKFIWDAMNVNYAGKNTLAMSYYPKEGNPLWGQYSTEVVAHTIKVYSKFTIDYPYPVAISVHGAVGGMEYPMISFNGGRPEKDGSYTERTKYGMISVIIHEVGHNFFPMIINSDERQWTWMDEGLNTFVQYLAEQEWQRDYPSSRGEPRNMTTYMKMDKSMQQPIMTNSESVTQLGNNAYGKPATALNILRETVLGRKLFDYAFKEYARRWAFKHPMPADFFRTMEDASGTDLDWFWRGWFYTTDHVEQELTGVKWYAVDTKNPEVENARRRAEINEAPKSLSQQRNLQDIPKTLLDAKPELKDFYNTYDPLAVTAESKAQYQKYVQSLTPEERALLEKGLNFYEVSIKNNGGLVMPVVVQMTFQDGSNQLVRIPAEIWRYNDQEITKVFVTEKPVVSFLLDPFQETADINMDNNAYPQRAQPSRFELFKQQPQAITPNPLQRQMQQQPQAAPTSNR</sequence>
<feature type="chain" id="PRO_5005211107" evidence="2">
    <location>
        <begin position="21"/>
        <end position="777"/>
    </location>
</feature>
<dbReference type="GO" id="GO:0070006">
    <property type="term" value="F:metalloaminopeptidase activity"/>
    <property type="evidence" value="ECO:0007669"/>
    <property type="project" value="TreeGrafter"/>
</dbReference>
<evidence type="ECO:0000256" key="2">
    <source>
        <dbReference type="SAM" id="SignalP"/>
    </source>
</evidence>
<dbReference type="RefSeq" id="WP_048921618.1">
    <property type="nucleotide sequence ID" value="NZ_CP010777.1"/>
</dbReference>
<dbReference type="InterPro" id="IPR050344">
    <property type="entry name" value="Peptidase_M1_aminopeptidases"/>
</dbReference>
<evidence type="ECO:0000256" key="1">
    <source>
        <dbReference type="SAM" id="MobiDB-lite"/>
    </source>
</evidence>
<dbReference type="GO" id="GO:0008270">
    <property type="term" value="F:zinc ion binding"/>
    <property type="evidence" value="ECO:0007669"/>
    <property type="project" value="InterPro"/>
</dbReference>
<dbReference type="GO" id="GO:0005737">
    <property type="term" value="C:cytoplasm"/>
    <property type="evidence" value="ECO:0007669"/>
    <property type="project" value="TreeGrafter"/>
</dbReference>
<dbReference type="PATRIC" id="fig|1379910.4.peg.3221"/>
<evidence type="ECO:0000313" key="5">
    <source>
        <dbReference type="Proteomes" id="UP000036458"/>
    </source>
</evidence>
<dbReference type="GO" id="GO:0042277">
    <property type="term" value="F:peptide binding"/>
    <property type="evidence" value="ECO:0007669"/>
    <property type="project" value="TreeGrafter"/>
</dbReference>
<dbReference type="InterPro" id="IPR027268">
    <property type="entry name" value="Peptidase_M4/M1_CTD_sf"/>
</dbReference>
<dbReference type="EMBL" id="CP010777">
    <property type="protein sequence ID" value="AKQ46609.1"/>
    <property type="molecule type" value="Genomic_DNA"/>
</dbReference>
<feature type="domain" description="Peptidase M1 membrane alanine aminopeptidase" evidence="3">
    <location>
        <begin position="354"/>
        <end position="560"/>
    </location>
</feature>
<feature type="signal peptide" evidence="2">
    <location>
        <begin position="1"/>
        <end position="20"/>
    </location>
</feature>